<evidence type="ECO:0000313" key="11">
    <source>
        <dbReference type="Proteomes" id="UP000287853"/>
    </source>
</evidence>
<organism evidence="10 11">
    <name type="scientific">Candidatus Electrothrix aarhusensis</name>
    <dbReference type="NCBI Taxonomy" id="1859131"/>
    <lineage>
        <taxon>Bacteria</taxon>
        <taxon>Pseudomonadati</taxon>
        <taxon>Thermodesulfobacteriota</taxon>
        <taxon>Desulfobulbia</taxon>
        <taxon>Desulfobulbales</taxon>
        <taxon>Desulfobulbaceae</taxon>
        <taxon>Candidatus Electrothrix</taxon>
    </lineage>
</organism>
<evidence type="ECO:0000256" key="5">
    <source>
        <dbReference type="ARBA" id="ARBA00023136"/>
    </source>
</evidence>
<keyword evidence="3 7" id="KW-0812">Transmembrane</keyword>
<reference evidence="10 11" key="1">
    <citation type="submission" date="2017-01" db="EMBL/GenBank/DDBJ databases">
        <title>The cable genome- insights into the physiology and evolution of filamentous bacteria capable of sulfide oxidation via long distance electron transfer.</title>
        <authorList>
            <person name="Schreiber L."/>
            <person name="Bjerg J.T."/>
            <person name="Boggild A."/>
            <person name="Van De Vossenberg J."/>
            <person name="Meysman F."/>
            <person name="Nielsen L.P."/>
            <person name="Schramm A."/>
            <person name="Kjeldsen K.U."/>
        </authorList>
    </citation>
    <scope>NUCLEOTIDE SEQUENCE [LARGE SCALE GENOMIC DNA]</scope>
    <source>
        <strain evidence="10">MCF</strain>
    </source>
</reference>
<keyword evidence="4 7" id="KW-1133">Transmembrane helix</keyword>
<keyword evidence="5 7" id="KW-0472">Membrane</keyword>
<protein>
    <submittedName>
        <fullName evidence="10">ABC-2 type transport system permease protein</fullName>
    </submittedName>
</protein>
<evidence type="ECO:0000256" key="1">
    <source>
        <dbReference type="ARBA" id="ARBA00004651"/>
    </source>
</evidence>
<feature type="transmembrane region" description="Helical" evidence="7">
    <location>
        <begin position="160"/>
        <end position="178"/>
    </location>
</feature>
<feature type="transmembrane region" description="Helical" evidence="7">
    <location>
        <begin position="42"/>
        <end position="68"/>
    </location>
</feature>
<feature type="domain" description="DUF7088" evidence="9">
    <location>
        <begin position="381"/>
        <end position="457"/>
    </location>
</feature>
<gene>
    <name evidence="10" type="ORF">H206_00993</name>
</gene>
<feature type="domain" description="DUF7088" evidence="9">
    <location>
        <begin position="228"/>
        <end position="329"/>
    </location>
</feature>
<dbReference type="InterPro" id="IPR019196">
    <property type="entry name" value="ABC_transp_unknown"/>
</dbReference>
<keyword evidence="11" id="KW-1185">Reference proteome</keyword>
<evidence type="ECO:0000256" key="4">
    <source>
        <dbReference type="ARBA" id="ARBA00022989"/>
    </source>
</evidence>
<name>A0A3S3R9E2_9BACT</name>
<feature type="transmembrane region" description="Helical" evidence="7">
    <location>
        <begin position="871"/>
        <end position="889"/>
    </location>
</feature>
<accession>A0A3S3R9E2</accession>
<dbReference type="InterPro" id="IPR051449">
    <property type="entry name" value="ABC-2_transporter_component"/>
</dbReference>
<feature type="transmembrane region" description="Helical" evidence="7">
    <location>
        <begin position="80"/>
        <end position="99"/>
    </location>
</feature>
<comment type="caution">
    <text evidence="10">The sequence shown here is derived from an EMBL/GenBank/DDBJ whole genome shotgun (WGS) entry which is preliminary data.</text>
</comment>
<evidence type="ECO:0000259" key="8">
    <source>
        <dbReference type="Pfam" id="PF09822"/>
    </source>
</evidence>
<comment type="subcellular location">
    <subcellularLocation>
        <location evidence="1">Cell membrane</location>
        <topology evidence="1">Multi-pass membrane protein</topology>
    </subcellularLocation>
</comment>
<feature type="region of interest" description="Disordered" evidence="6">
    <location>
        <begin position="763"/>
        <end position="789"/>
    </location>
</feature>
<dbReference type="AlphaFoldDB" id="A0A3S3R9E2"/>
<dbReference type="EMBL" id="MTKO01000034">
    <property type="protein sequence ID" value="RWX47376.1"/>
    <property type="molecule type" value="Genomic_DNA"/>
</dbReference>
<dbReference type="InterPro" id="IPR055396">
    <property type="entry name" value="DUF7088"/>
</dbReference>
<evidence type="ECO:0000259" key="9">
    <source>
        <dbReference type="Pfam" id="PF23357"/>
    </source>
</evidence>
<evidence type="ECO:0000256" key="6">
    <source>
        <dbReference type="SAM" id="MobiDB-lite"/>
    </source>
</evidence>
<dbReference type="PANTHER" id="PTHR30294:SF29">
    <property type="entry name" value="MULTIDRUG ABC TRANSPORTER PERMEASE YBHS-RELATED"/>
    <property type="match status" value="1"/>
</dbReference>
<dbReference type="PANTHER" id="PTHR30294">
    <property type="entry name" value="MEMBRANE COMPONENT OF ABC TRANSPORTER YHHJ-RELATED"/>
    <property type="match status" value="1"/>
</dbReference>
<feature type="transmembrane region" description="Helical" evidence="7">
    <location>
        <begin position="194"/>
        <end position="213"/>
    </location>
</feature>
<keyword evidence="2" id="KW-1003">Cell membrane</keyword>
<feature type="compositionally biased region" description="Basic and acidic residues" evidence="6">
    <location>
        <begin position="764"/>
        <end position="789"/>
    </location>
</feature>
<evidence type="ECO:0000256" key="7">
    <source>
        <dbReference type="SAM" id="Phobius"/>
    </source>
</evidence>
<evidence type="ECO:0000313" key="10">
    <source>
        <dbReference type="EMBL" id="RWX47376.1"/>
    </source>
</evidence>
<dbReference type="Pfam" id="PF09822">
    <property type="entry name" value="ABC_transp_aux"/>
    <property type="match status" value="1"/>
</dbReference>
<dbReference type="Pfam" id="PF23357">
    <property type="entry name" value="DUF7088"/>
    <property type="match status" value="2"/>
</dbReference>
<dbReference type="Pfam" id="PF12679">
    <property type="entry name" value="ABC2_membrane_2"/>
    <property type="match status" value="1"/>
</dbReference>
<evidence type="ECO:0000256" key="2">
    <source>
        <dbReference type="ARBA" id="ARBA00022475"/>
    </source>
</evidence>
<proteinExistence type="predicted"/>
<dbReference type="GO" id="GO:0140359">
    <property type="term" value="F:ABC-type transporter activity"/>
    <property type="evidence" value="ECO:0007669"/>
    <property type="project" value="InterPro"/>
</dbReference>
<dbReference type="GO" id="GO:0005886">
    <property type="term" value="C:plasma membrane"/>
    <property type="evidence" value="ECO:0007669"/>
    <property type="project" value="UniProtKB-SubCell"/>
</dbReference>
<dbReference type="Proteomes" id="UP000287853">
    <property type="component" value="Unassembled WGS sequence"/>
</dbReference>
<feature type="transmembrane region" description="Helical" evidence="7">
    <location>
        <begin position="105"/>
        <end position="131"/>
    </location>
</feature>
<evidence type="ECO:0000256" key="3">
    <source>
        <dbReference type="ARBA" id="ARBA00022692"/>
    </source>
</evidence>
<feature type="domain" description="ABC-type uncharacterised transport system" evidence="8">
    <location>
        <begin position="532"/>
        <end position="813"/>
    </location>
</feature>
<sequence length="912" mass="101352">MPILLIFLVAAITMRMWAEEHRAGTLEFLLTSPVRPVTLVLGKFIACLVLIALALALTLPLAITVSFLGPLDWGPVLGGYLASLFLAAAYISIGLFVSVKSENQIVSLITTSLICGLLYLIGSDTLSAFFGNKGSEILQMMGSGSRFHSITRGVIDLRDLYYYVGIMGVFLCLNIYGLEKIRWAGNPVNKNHRAWQLACGLLIANFLAANLWLSPLGELRSDMTDGDIYSISDATRSYLGQIQEPLLIRGYFSAQTHPLLAPLVPRLRDLLEEYAIAGNNKVRVEFIDPADNPDLEQEAGQKYGIRPVPFQTSSKYQASVTNSYFDILIRYGDQFETLGFRDLIEIKAQDEQNLDVELRNPEYDITRAIKKVLYSYQAGGDLFSSMKKPVELTGYFSVDERLPKELVTLKADLLDLSKELAAESNGRFTAATVDPEANNGIIAEQISQEYGFRPMAASLFDQNSFWFYMMLKSGDQTVEIPLPKDLKKESLKRAIDAGLKRFATGFTKNVALSVPESRPPMPQYGIPGGNGPKFDALRELLSQEHTVTDADLSKGHVPGEADILMLAAPEELNEKALFAVDQFLMQGGTVILAASPYTVDLQRQLSMTEKKTGLEDWLEHNGITLEKKMVLDPQNSPFPVPVQRNLGGFMIRETKLVNYPYFVDIRPDGMNEDSGVTSGLQQLTMNWPSPITIDPEKNKGRKVTRLLESSEKSWVSSSTSIQPDFKTHGDLGFAVEGEQGQQLLAAAIEGGFTSYFTGKPSPLLKKDEDAAEAPMKKDGEEKEEQVISRQLDKSPDTARIILFGSNSFLSDTVLSISSSVMRTNYLGPVQLVANTVDWSLEDRGLLSIRGRSHFSRPLNPITKNKQLFWEYLNYGLVLLGLAIIWLLRLRIRKRAEERQLAFLQLETGRVSS</sequence>